<keyword evidence="4" id="KW-0808">Transferase</keyword>
<dbReference type="Gene3D" id="3.10.20.10">
    <property type="match status" value="1"/>
</dbReference>
<evidence type="ECO:0000256" key="3">
    <source>
        <dbReference type="HAMAP-Rule" id="MF_00187"/>
    </source>
</evidence>
<dbReference type="HAMAP" id="MF_00187">
    <property type="entry name" value="FdhD"/>
    <property type="match status" value="1"/>
</dbReference>
<feature type="active site" description="Cysteine persulfide intermediate" evidence="3">
    <location>
        <position position="129"/>
    </location>
</feature>
<dbReference type="InterPro" id="IPR003786">
    <property type="entry name" value="FdhD"/>
</dbReference>
<dbReference type="InterPro" id="IPR016193">
    <property type="entry name" value="Cytidine_deaminase-like"/>
</dbReference>
<comment type="caution">
    <text evidence="4">The sequence shown here is derived from an EMBL/GenBank/DDBJ whole genome shotgun (WGS) entry which is preliminary data.</text>
</comment>
<proteinExistence type="inferred from homology"/>
<organism evidence="4 5">
    <name type="scientific">Candidatus Methylumidiphilus alinenensis</name>
    <dbReference type="NCBI Taxonomy" id="2202197"/>
    <lineage>
        <taxon>Bacteria</taxon>
        <taxon>Pseudomonadati</taxon>
        <taxon>Pseudomonadota</taxon>
        <taxon>Gammaproteobacteria</taxon>
        <taxon>Methylococcales</taxon>
        <taxon>Candidatus Methylumidiphilus</taxon>
    </lineage>
</organism>
<sequence>MLPEHEIPNNLPLSWAAGFERWTASNEYLVERWQGDAKQQGKDAVIEEAPVALFYNNQPHVVMLATPLDLEDFALGFSLTEGIIDFPQELSFVEAYHREEGIELWMRIPPERFDRLAHKERNLTGRTGCGLCGAATIAQAVRHPAPLSKGVTVPVQALRQALQNLGEHQSLNNRTGAVHGAAWVVPTTGIQTVREDVGRHNALDKLIGALVKSGVDFDQGFAIVTSRASFEMVQKCASVGISFMAAISAPTGLAIRLAEETGFTLLGFARGDRHTVYANPQRLVL</sequence>
<evidence type="ECO:0000256" key="2">
    <source>
        <dbReference type="ARBA" id="ARBA00023150"/>
    </source>
</evidence>
<comment type="similarity">
    <text evidence="3">Belongs to the FdhD family.</text>
</comment>
<gene>
    <name evidence="3" type="primary">fdhD</name>
    <name evidence="4" type="ORF">DM484_24195</name>
</gene>
<dbReference type="GO" id="GO:0006777">
    <property type="term" value="P:Mo-molybdopterin cofactor biosynthetic process"/>
    <property type="evidence" value="ECO:0007669"/>
    <property type="project" value="UniProtKB-UniRule"/>
</dbReference>
<comment type="subcellular location">
    <subcellularLocation>
        <location evidence="3">Cytoplasm</location>
    </subcellularLocation>
</comment>
<evidence type="ECO:0000313" key="5">
    <source>
        <dbReference type="Proteomes" id="UP000249396"/>
    </source>
</evidence>
<dbReference type="Gene3D" id="3.40.140.10">
    <property type="entry name" value="Cytidine Deaminase, domain 2"/>
    <property type="match status" value="1"/>
</dbReference>
<keyword evidence="1 3" id="KW-0963">Cytoplasm</keyword>
<feature type="binding site" evidence="3">
    <location>
        <begin position="268"/>
        <end position="273"/>
    </location>
    <ligand>
        <name>Mo-bis(molybdopterin guanine dinucleotide)</name>
        <dbReference type="ChEBI" id="CHEBI:60539"/>
    </ligand>
</feature>
<evidence type="ECO:0000313" key="4">
    <source>
        <dbReference type="EMBL" id="PZN72635.1"/>
    </source>
</evidence>
<accession>A0A2W4QKD0</accession>
<protein>
    <recommendedName>
        <fullName evidence="3">Sulfur carrier protein FdhD</fullName>
    </recommendedName>
</protein>
<dbReference type="GO" id="GO:0016783">
    <property type="term" value="F:sulfurtransferase activity"/>
    <property type="evidence" value="ECO:0007669"/>
    <property type="project" value="InterPro"/>
</dbReference>
<dbReference type="Pfam" id="PF02634">
    <property type="entry name" value="FdhD-NarQ"/>
    <property type="match status" value="1"/>
</dbReference>
<dbReference type="PANTHER" id="PTHR30592:SF1">
    <property type="entry name" value="SULFUR CARRIER PROTEIN FDHD"/>
    <property type="match status" value="1"/>
</dbReference>
<dbReference type="Proteomes" id="UP000249396">
    <property type="component" value="Unassembled WGS sequence"/>
</dbReference>
<dbReference type="AlphaFoldDB" id="A0A2W4QKD0"/>
<dbReference type="NCBIfam" id="TIGR00129">
    <property type="entry name" value="fdhD_narQ"/>
    <property type="match status" value="1"/>
</dbReference>
<keyword evidence="2 3" id="KW-0501">Molybdenum cofactor biosynthesis</keyword>
<dbReference type="PANTHER" id="PTHR30592">
    <property type="entry name" value="FORMATE DEHYDROGENASE"/>
    <property type="match status" value="1"/>
</dbReference>
<dbReference type="GO" id="GO:0097163">
    <property type="term" value="F:sulfur carrier activity"/>
    <property type="evidence" value="ECO:0007669"/>
    <property type="project" value="UniProtKB-UniRule"/>
</dbReference>
<evidence type="ECO:0000256" key="1">
    <source>
        <dbReference type="ARBA" id="ARBA00022490"/>
    </source>
</evidence>
<comment type="function">
    <text evidence="3">Required for formate dehydrogenase (FDH) activity. Acts as a sulfur carrier protein that transfers sulfur from IscS to the molybdenum cofactor prior to its insertion into FDH.</text>
</comment>
<dbReference type="GO" id="GO:0005737">
    <property type="term" value="C:cytoplasm"/>
    <property type="evidence" value="ECO:0007669"/>
    <property type="project" value="UniProtKB-SubCell"/>
</dbReference>
<name>A0A2W4QKD0_9GAMM</name>
<dbReference type="SUPFAM" id="SSF53927">
    <property type="entry name" value="Cytidine deaminase-like"/>
    <property type="match status" value="1"/>
</dbReference>
<reference evidence="4 5" key="1">
    <citation type="journal article" date="2018" name="Aquat. Microb. Ecol.">
        <title>Gammaproteobacterial methanotrophs dominate.</title>
        <authorList>
            <person name="Rissanen A.J."/>
            <person name="Saarenheimo J."/>
            <person name="Tiirola M."/>
            <person name="Peura S."/>
            <person name="Aalto S.L."/>
            <person name="Karvinen A."/>
            <person name="Nykanen H."/>
        </authorList>
    </citation>
    <scope>NUCLEOTIDE SEQUENCE [LARGE SCALE GENOMIC DNA]</scope>
    <source>
        <strain evidence="4">AMbin10</strain>
    </source>
</reference>
<dbReference type="EMBL" id="QJPH01000479">
    <property type="protein sequence ID" value="PZN72635.1"/>
    <property type="molecule type" value="Genomic_DNA"/>
</dbReference>
<dbReference type="PIRSF" id="PIRSF015626">
    <property type="entry name" value="FdhD"/>
    <property type="match status" value="1"/>
</dbReference>